<feature type="non-terminal residue" evidence="1">
    <location>
        <position position="1"/>
    </location>
</feature>
<keyword evidence="2" id="KW-1185">Reference proteome</keyword>
<evidence type="ECO:0000313" key="1">
    <source>
        <dbReference type="EMBL" id="KAK3494995.1"/>
    </source>
</evidence>
<dbReference type="RefSeq" id="XP_062694424.1">
    <property type="nucleotide sequence ID" value="XM_062834809.1"/>
</dbReference>
<dbReference type="EMBL" id="JAULSX010000003">
    <property type="protein sequence ID" value="KAK3494995.1"/>
    <property type="molecule type" value="Genomic_DNA"/>
</dbReference>
<sequence length="161" mass="18224">ITGLTIKSNFSLPMVRSDIPSHLNQLSYYSKLVDHDPDYRTPPPTSQTPRALSKRVSPQCPCLIFPFPHVEIGVLVPARSINVDNRTECEWNREDLTAEKKGRRVMCISSRITDLLRGKRGKRTVSKVPYLNSIVPRYGRDIVNCGVWKCWQDRAGQTGTG</sequence>
<comment type="caution">
    <text evidence="1">The sequence shown here is derived from an EMBL/GenBank/DDBJ whole genome shotgun (WGS) entry which is preliminary data.</text>
</comment>
<dbReference type="GeneID" id="87872431"/>
<dbReference type="Proteomes" id="UP001285908">
    <property type="component" value="Unassembled WGS sequence"/>
</dbReference>
<protein>
    <submittedName>
        <fullName evidence="1">Uncharacterized protein</fullName>
    </submittedName>
</protein>
<organism evidence="1 2">
    <name type="scientific">Neurospora hispaniola</name>
    <dbReference type="NCBI Taxonomy" id="588809"/>
    <lineage>
        <taxon>Eukaryota</taxon>
        <taxon>Fungi</taxon>
        <taxon>Dikarya</taxon>
        <taxon>Ascomycota</taxon>
        <taxon>Pezizomycotina</taxon>
        <taxon>Sordariomycetes</taxon>
        <taxon>Sordariomycetidae</taxon>
        <taxon>Sordariales</taxon>
        <taxon>Sordariaceae</taxon>
        <taxon>Neurospora</taxon>
    </lineage>
</organism>
<dbReference type="AlphaFoldDB" id="A0AAJ0IAY4"/>
<reference evidence="1 2" key="1">
    <citation type="journal article" date="2023" name="Mol. Phylogenet. Evol.">
        <title>Genome-scale phylogeny and comparative genomics of the fungal order Sordariales.</title>
        <authorList>
            <person name="Hensen N."/>
            <person name="Bonometti L."/>
            <person name="Westerberg I."/>
            <person name="Brannstrom I.O."/>
            <person name="Guillou S."/>
            <person name="Cros-Aarteil S."/>
            <person name="Calhoun S."/>
            <person name="Haridas S."/>
            <person name="Kuo A."/>
            <person name="Mondo S."/>
            <person name="Pangilinan J."/>
            <person name="Riley R."/>
            <person name="LaButti K."/>
            <person name="Andreopoulos B."/>
            <person name="Lipzen A."/>
            <person name="Chen C."/>
            <person name="Yan M."/>
            <person name="Daum C."/>
            <person name="Ng V."/>
            <person name="Clum A."/>
            <person name="Steindorff A."/>
            <person name="Ohm R.A."/>
            <person name="Martin F."/>
            <person name="Silar P."/>
            <person name="Natvig D.O."/>
            <person name="Lalanne C."/>
            <person name="Gautier V."/>
            <person name="Ament-Velasquez S.L."/>
            <person name="Kruys A."/>
            <person name="Hutchinson M.I."/>
            <person name="Powell A.J."/>
            <person name="Barry K."/>
            <person name="Miller A.N."/>
            <person name="Grigoriev I.V."/>
            <person name="Debuchy R."/>
            <person name="Gladieux P."/>
            <person name="Hiltunen Thoren M."/>
            <person name="Johannesson H."/>
        </authorList>
    </citation>
    <scope>NUCLEOTIDE SEQUENCE [LARGE SCALE GENOMIC DNA]</scope>
    <source>
        <strain evidence="1 2">FGSC 10403</strain>
    </source>
</reference>
<name>A0AAJ0IAY4_9PEZI</name>
<proteinExistence type="predicted"/>
<evidence type="ECO:0000313" key="2">
    <source>
        <dbReference type="Proteomes" id="UP001285908"/>
    </source>
</evidence>
<accession>A0AAJ0IAY4</accession>
<gene>
    <name evidence="1" type="ORF">B0T23DRAFT_314594</name>
</gene>